<dbReference type="HOGENOM" id="CLU_1931180_0_0_1"/>
<accession>K3XZY4</accession>
<dbReference type="AlphaFoldDB" id="K3XZY4"/>
<dbReference type="Proteomes" id="UP000004995">
    <property type="component" value="Unassembled WGS sequence"/>
</dbReference>
<reference evidence="1" key="2">
    <citation type="submission" date="2018-08" db="UniProtKB">
        <authorList>
            <consortium name="EnsemblPlants"/>
        </authorList>
    </citation>
    <scope>IDENTIFICATION</scope>
    <source>
        <strain evidence="1">Yugu1</strain>
    </source>
</reference>
<keyword evidence="2" id="KW-1185">Reference proteome</keyword>
<reference evidence="2" key="1">
    <citation type="journal article" date="2012" name="Nat. Biotechnol.">
        <title>Reference genome sequence of the model plant Setaria.</title>
        <authorList>
            <person name="Bennetzen J.L."/>
            <person name="Schmutz J."/>
            <person name="Wang H."/>
            <person name="Percifield R."/>
            <person name="Hawkins J."/>
            <person name="Pontaroli A.C."/>
            <person name="Estep M."/>
            <person name="Feng L."/>
            <person name="Vaughn J.N."/>
            <person name="Grimwood J."/>
            <person name="Jenkins J."/>
            <person name="Barry K."/>
            <person name="Lindquist E."/>
            <person name="Hellsten U."/>
            <person name="Deshpande S."/>
            <person name="Wang X."/>
            <person name="Wu X."/>
            <person name="Mitros T."/>
            <person name="Triplett J."/>
            <person name="Yang X."/>
            <person name="Ye C.Y."/>
            <person name="Mauro-Herrera M."/>
            <person name="Wang L."/>
            <person name="Li P."/>
            <person name="Sharma M."/>
            <person name="Sharma R."/>
            <person name="Ronald P.C."/>
            <person name="Panaud O."/>
            <person name="Kellogg E.A."/>
            <person name="Brutnell T.P."/>
            <person name="Doust A.N."/>
            <person name="Tuskan G.A."/>
            <person name="Rokhsar D."/>
            <person name="Devos K.M."/>
        </authorList>
    </citation>
    <scope>NUCLEOTIDE SEQUENCE [LARGE SCALE GENOMIC DNA]</scope>
    <source>
        <strain evidence="2">cv. Yugu1</strain>
    </source>
</reference>
<dbReference type="EMBL" id="AGNK02002679">
    <property type="status" value="NOT_ANNOTATED_CDS"/>
    <property type="molecule type" value="Genomic_DNA"/>
</dbReference>
<proteinExistence type="predicted"/>
<organism evidence="1 2">
    <name type="scientific">Setaria italica</name>
    <name type="common">Foxtail millet</name>
    <name type="synonym">Panicum italicum</name>
    <dbReference type="NCBI Taxonomy" id="4555"/>
    <lineage>
        <taxon>Eukaryota</taxon>
        <taxon>Viridiplantae</taxon>
        <taxon>Streptophyta</taxon>
        <taxon>Embryophyta</taxon>
        <taxon>Tracheophyta</taxon>
        <taxon>Spermatophyta</taxon>
        <taxon>Magnoliopsida</taxon>
        <taxon>Liliopsida</taxon>
        <taxon>Poales</taxon>
        <taxon>Poaceae</taxon>
        <taxon>PACMAD clade</taxon>
        <taxon>Panicoideae</taxon>
        <taxon>Panicodae</taxon>
        <taxon>Paniceae</taxon>
        <taxon>Cenchrinae</taxon>
        <taxon>Setaria</taxon>
    </lineage>
</organism>
<sequence>MLLLYKRTRRWSSKCVELNNTVGVNWQGQRRPVQRPWSVQAGRGRLVGDGRPFWFLFLSESRIETASRKDLAVCLLARCLCSVSLRFSGEGKTEKVCPWSLAWERAWGAEIPKPCLQKKMEVGSSKEICSA</sequence>
<dbReference type="InParanoid" id="K3XZY4"/>
<dbReference type="Gramene" id="KQL12010">
    <property type="protein sequence ID" value="KQL12010"/>
    <property type="gene ID" value="SETIT_007495mg"/>
</dbReference>
<name>K3XZY4_SETIT</name>
<dbReference type="EnsemblPlants" id="KQL12010">
    <property type="protein sequence ID" value="KQL12010"/>
    <property type="gene ID" value="SETIT_007495mg"/>
</dbReference>
<evidence type="ECO:0000313" key="2">
    <source>
        <dbReference type="Proteomes" id="UP000004995"/>
    </source>
</evidence>
<protein>
    <submittedName>
        <fullName evidence="1">Uncharacterized protein</fullName>
    </submittedName>
</protein>
<evidence type="ECO:0000313" key="1">
    <source>
        <dbReference type="EnsemblPlants" id="KQL12010"/>
    </source>
</evidence>